<dbReference type="KEGG" id="tsy:THSYN_05210"/>
<organism evidence="2 3">
    <name type="scientific">Candidatus Thiodictyon syntrophicum</name>
    <dbReference type="NCBI Taxonomy" id="1166950"/>
    <lineage>
        <taxon>Bacteria</taxon>
        <taxon>Pseudomonadati</taxon>
        <taxon>Pseudomonadota</taxon>
        <taxon>Gammaproteobacteria</taxon>
        <taxon>Chromatiales</taxon>
        <taxon>Chromatiaceae</taxon>
        <taxon>Thiodictyon</taxon>
    </lineage>
</organism>
<reference evidence="2 3" key="1">
    <citation type="submission" date="2017-03" db="EMBL/GenBank/DDBJ databases">
        <title>Complete genome sequence of Candidatus 'Thiodictyon syntrophicum' sp. nov. strain Cad16T, a photolithoautotroph purple sulfur bacterium isolated from an alpine meromictic lake.</title>
        <authorList>
            <person name="Luedin S.M."/>
            <person name="Pothier J.F."/>
            <person name="Danza F."/>
            <person name="Storelli N."/>
            <person name="Wittwer M."/>
            <person name="Tonolla M."/>
        </authorList>
    </citation>
    <scope>NUCLEOTIDE SEQUENCE [LARGE SCALE GENOMIC DNA]</scope>
    <source>
        <strain evidence="2 3">Cad16T</strain>
    </source>
</reference>
<dbReference type="Proteomes" id="UP000232638">
    <property type="component" value="Chromosome"/>
</dbReference>
<dbReference type="Pfam" id="PF15616">
    <property type="entry name" value="TerY_C"/>
    <property type="match status" value="1"/>
</dbReference>
<proteinExistence type="predicted"/>
<dbReference type="InterPro" id="IPR036465">
    <property type="entry name" value="vWFA_dom_sf"/>
</dbReference>
<evidence type="ECO:0000259" key="1">
    <source>
        <dbReference type="PROSITE" id="PS50234"/>
    </source>
</evidence>
<dbReference type="AlphaFoldDB" id="A0A2K8U4C6"/>
<dbReference type="RefSeq" id="WP_100918206.1">
    <property type="nucleotide sequence ID" value="NZ_CP020370.1"/>
</dbReference>
<gene>
    <name evidence="2" type="ORF">THSYN_05210</name>
</gene>
<evidence type="ECO:0000313" key="3">
    <source>
        <dbReference type="Proteomes" id="UP000232638"/>
    </source>
</evidence>
<dbReference type="SUPFAM" id="SSF53300">
    <property type="entry name" value="vWA-like"/>
    <property type="match status" value="1"/>
</dbReference>
<dbReference type="Pfam" id="PF00092">
    <property type="entry name" value="VWA"/>
    <property type="match status" value="1"/>
</dbReference>
<evidence type="ECO:0000313" key="2">
    <source>
        <dbReference type="EMBL" id="AUB80407.1"/>
    </source>
</evidence>
<dbReference type="InterPro" id="IPR002035">
    <property type="entry name" value="VWF_A"/>
</dbReference>
<dbReference type="OrthoDB" id="9806395at2"/>
<dbReference type="Gene3D" id="3.40.50.410">
    <property type="entry name" value="von Willebrand factor, type A domain"/>
    <property type="match status" value="1"/>
</dbReference>
<name>A0A2K8U4C6_9GAMM</name>
<feature type="domain" description="VWFA" evidence="1">
    <location>
        <begin position="5"/>
        <end position="158"/>
    </location>
</feature>
<dbReference type="PROSITE" id="PS50234">
    <property type="entry name" value="VWFA"/>
    <property type="match status" value="1"/>
</dbReference>
<protein>
    <recommendedName>
        <fullName evidence="1">VWFA domain-containing protein</fullName>
    </recommendedName>
</protein>
<keyword evidence="3" id="KW-1185">Reference proteome</keyword>
<dbReference type="InterPro" id="IPR028274">
    <property type="entry name" value="TerY-C"/>
</dbReference>
<accession>A0A2K8U4C6</accession>
<dbReference type="EMBL" id="CP020370">
    <property type="protein sequence ID" value="AUB80407.1"/>
    <property type="molecule type" value="Genomic_DNA"/>
</dbReference>
<dbReference type="SMART" id="SM00327">
    <property type="entry name" value="VWA"/>
    <property type="match status" value="1"/>
</dbReference>
<sequence length="350" mass="37609">MRRLPVFLVLDVSESMAGDNLFRLEEGIGTIVSTLRTNPQALDTVWLSVIAFAGIAETLVDLQDLAAFRAPALPMGGGTCLGLALDHVMNEIDRQVATPGRDRKGDWRPIVYLFTDGKPTDQVAAARSRWHDHYATRADLVAVAIGRYADQATLRSLTEHVLLFDDTAPGGFEVFVRWLTESVSVQSQRIGEPGSGRLSLAKADPNVMQPLTTAGALVPGSDQDCVVLVGRCQGTARPYLLKYDRETLPIATDAFSIELSGYRIAGCYPLTEDYFRWSGAGGAGGSANTADLMGGAACPHCGNPITVALCGCGKLMCLRGPGEATCPWCREDLRFAPSADQGFDVERRQG</sequence>